<proteinExistence type="predicted"/>
<keyword evidence="3" id="KW-1185">Reference proteome</keyword>
<dbReference type="InterPro" id="IPR011250">
    <property type="entry name" value="OMP/PagP_B-barrel"/>
</dbReference>
<name>A0A5C6RIN3_9BACT</name>
<dbReference type="Proteomes" id="UP000321580">
    <property type="component" value="Unassembled WGS sequence"/>
</dbReference>
<evidence type="ECO:0000313" key="3">
    <source>
        <dbReference type="Proteomes" id="UP000321580"/>
    </source>
</evidence>
<gene>
    <name evidence="2" type="ORF">FRY97_15590</name>
</gene>
<accession>A0A5C6RIN3</accession>
<protein>
    <submittedName>
        <fullName evidence="2">Porin family protein</fullName>
    </submittedName>
</protein>
<dbReference type="Pfam" id="PF19573">
    <property type="entry name" value="DUF6089"/>
    <property type="match status" value="1"/>
</dbReference>
<reference evidence="2 3" key="1">
    <citation type="submission" date="2019-08" db="EMBL/GenBank/DDBJ databases">
        <title>Genome of Phaeodactylibacter luteus.</title>
        <authorList>
            <person name="Bowman J.P."/>
        </authorList>
    </citation>
    <scope>NUCLEOTIDE SEQUENCE [LARGE SCALE GENOMIC DNA]</scope>
    <source>
        <strain evidence="2 3">KCTC 42180</strain>
    </source>
</reference>
<dbReference type="OrthoDB" id="654178at2"/>
<comment type="caution">
    <text evidence="2">The sequence shown here is derived from an EMBL/GenBank/DDBJ whole genome shotgun (WGS) entry which is preliminary data.</text>
</comment>
<dbReference type="EMBL" id="VOOR01000036">
    <property type="protein sequence ID" value="TXB62151.1"/>
    <property type="molecule type" value="Genomic_DNA"/>
</dbReference>
<dbReference type="SUPFAM" id="SSF56925">
    <property type="entry name" value="OMPA-like"/>
    <property type="match status" value="1"/>
</dbReference>
<feature type="domain" description="DUF6089" evidence="1">
    <location>
        <begin position="7"/>
        <end position="197"/>
    </location>
</feature>
<dbReference type="InterPro" id="IPR045743">
    <property type="entry name" value="DUF6089"/>
</dbReference>
<evidence type="ECO:0000313" key="2">
    <source>
        <dbReference type="EMBL" id="TXB62151.1"/>
    </source>
</evidence>
<sequence length="268" mass="29957">MLFLFLLAAVGGSLQAQRGWEAGGWLGGAFYLGDLNTNYDFSRPGMAGGLVARYNFNERLCFKASANVLQVSADDANSSNPFEQARNLSFQSNVVDGTFQFEFNFLPYRHGHEEHFFTPYLLAGFNVFRFNPKAEYEGELVELRPLGTEGQFRGEEYYSVSGGLAYGVGFKVDLSYEWSLNFELNARSLFTDYLDDVSTVYADKGDLEQLRGPLSVALSDRSLETAGSQIGREGTQRGNSNNNDTFITMGVSLVYYFGDIRCPEYGRR</sequence>
<dbReference type="Gene3D" id="2.40.160.20">
    <property type="match status" value="1"/>
</dbReference>
<dbReference type="AlphaFoldDB" id="A0A5C6RIN3"/>
<organism evidence="2 3">
    <name type="scientific">Phaeodactylibacter luteus</name>
    <dbReference type="NCBI Taxonomy" id="1564516"/>
    <lineage>
        <taxon>Bacteria</taxon>
        <taxon>Pseudomonadati</taxon>
        <taxon>Bacteroidota</taxon>
        <taxon>Saprospiria</taxon>
        <taxon>Saprospirales</taxon>
        <taxon>Haliscomenobacteraceae</taxon>
        <taxon>Phaeodactylibacter</taxon>
    </lineage>
</organism>
<evidence type="ECO:0000259" key="1">
    <source>
        <dbReference type="Pfam" id="PF19573"/>
    </source>
</evidence>